<dbReference type="Proteomes" id="UP000032300">
    <property type="component" value="Chromosome"/>
</dbReference>
<dbReference type="KEGG" id="sphi:TS85_04305"/>
<accession>A0A7U4LE81</accession>
<dbReference type="SUPFAM" id="SSF52540">
    <property type="entry name" value="P-loop containing nucleoside triphosphate hydrolases"/>
    <property type="match status" value="1"/>
</dbReference>
<dbReference type="Pfam" id="PF17396">
    <property type="entry name" value="DUF1611_N"/>
    <property type="match status" value="1"/>
</dbReference>
<dbReference type="PIRSF" id="PIRSF026760">
    <property type="entry name" value="UCP026760"/>
    <property type="match status" value="1"/>
</dbReference>
<dbReference type="OrthoDB" id="9778498at2"/>
<dbReference type="InterPro" id="IPR027417">
    <property type="entry name" value="P-loop_NTPase"/>
</dbReference>
<dbReference type="EMBL" id="CP010836">
    <property type="protein sequence ID" value="AJP71199.1"/>
    <property type="molecule type" value="Genomic_DNA"/>
</dbReference>
<sequence>MQSPYLIFLGDANLTGMDKMGAGIRQWRGELCLAQHRLPGCAFDLDLPEMAPAQAQAAGCRTMIVGVVNVGGFIPENWIATIVDALESGLDVAAGMHTRLIDIPAIAEAAARTGRSVHDVRAPTRSFAPGTGRKRSGKRVLTMGTDCAVGKKYTALAIERELRARGVDADFRATGQTGLLIAGRGVVIDAVIADFVSGAAEWLSPDADPAHWDVIEGQGSLAHPAYAAVTLGLAHGSQPDAIVLCHEPGRAKMLGLDYPVPTVSALAEMALQATRLTNPAAQVVGVSINGSNLDRGSIDAVIAGIEAETGLPCCDPLLHGPGRIVDRLLG</sequence>
<feature type="domain" description="D-glutamate N-acetyltransferase-like N-terminal" evidence="2">
    <location>
        <begin position="40"/>
        <end position="123"/>
    </location>
</feature>
<dbReference type="PANTHER" id="PTHR40690">
    <property type="entry name" value="GLL3100 PROTEIN"/>
    <property type="match status" value="1"/>
</dbReference>
<name>A0A7U4LE81_9SPHN</name>
<evidence type="ECO:0000259" key="2">
    <source>
        <dbReference type="Pfam" id="PF17396"/>
    </source>
</evidence>
<proteinExistence type="predicted"/>
<organism evidence="3 4">
    <name type="scientific">Sphingomonas hengshuiensis</name>
    <dbReference type="NCBI Taxonomy" id="1609977"/>
    <lineage>
        <taxon>Bacteria</taxon>
        <taxon>Pseudomonadati</taxon>
        <taxon>Pseudomonadota</taxon>
        <taxon>Alphaproteobacteria</taxon>
        <taxon>Sphingomonadales</taxon>
        <taxon>Sphingomonadaceae</taxon>
        <taxon>Sphingomonas</taxon>
    </lineage>
</organism>
<reference evidence="3 4" key="1">
    <citation type="journal article" date="2015" name="Int. J. Syst. Evol. Microbiol.">
        <title>Sphingomonas hengshuiensis sp. nov., isolated from lake wetland.</title>
        <authorList>
            <person name="Wei S."/>
            <person name="Wang T."/>
            <person name="Liu H."/>
            <person name="Zhang C."/>
            <person name="Guo J."/>
            <person name="Wang Q."/>
            <person name="Liang K."/>
            <person name="Zhang Z."/>
        </authorList>
    </citation>
    <scope>NUCLEOTIDE SEQUENCE [LARGE SCALE GENOMIC DNA]</scope>
    <source>
        <strain evidence="3 4">WHSC-8</strain>
    </source>
</reference>
<evidence type="ECO:0000313" key="4">
    <source>
        <dbReference type="Proteomes" id="UP000032300"/>
    </source>
</evidence>
<feature type="domain" description="D-glutamate N-acetyltransferase-like C-terminal" evidence="1">
    <location>
        <begin position="129"/>
        <end position="325"/>
    </location>
</feature>
<protein>
    <submittedName>
        <fullName evidence="3">EBNA-1 nuclear protein</fullName>
    </submittedName>
</protein>
<dbReference type="InterPro" id="IPR035402">
    <property type="entry name" value="DgcN-like_N"/>
</dbReference>
<dbReference type="InterPro" id="IPR011669">
    <property type="entry name" value="DgcN-like"/>
</dbReference>
<dbReference type="RefSeq" id="WP_044330629.1">
    <property type="nucleotide sequence ID" value="NZ_CP010836.1"/>
</dbReference>
<gene>
    <name evidence="3" type="ORF">TS85_04305</name>
</gene>
<reference evidence="3 4" key="2">
    <citation type="submission" date="2015-02" db="EMBL/GenBank/DDBJ databases">
        <title>The complete genome of Sphingomonas hengshuiensis sp. WHSC-8 isolated from soil of Hengshui Lake.</title>
        <authorList>
            <person name="Wei S."/>
            <person name="Guo J."/>
            <person name="Su C."/>
            <person name="Wu R."/>
            <person name="Zhang Z."/>
            <person name="Liang K."/>
            <person name="Li H."/>
            <person name="Wang T."/>
            <person name="Liu H."/>
            <person name="Zhang C."/>
            <person name="Li Z."/>
            <person name="Wang Q."/>
            <person name="Meng J."/>
        </authorList>
    </citation>
    <scope>NUCLEOTIDE SEQUENCE [LARGE SCALE GENOMIC DNA]</scope>
    <source>
        <strain evidence="3 4">WHSC-8</strain>
    </source>
</reference>
<dbReference type="AlphaFoldDB" id="A0A7U4LE81"/>
<evidence type="ECO:0000313" key="3">
    <source>
        <dbReference type="EMBL" id="AJP71199.1"/>
    </source>
</evidence>
<keyword evidence="4" id="KW-1185">Reference proteome</keyword>
<dbReference type="PANTHER" id="PTHR40690:SF1">
    <property type="entry name" value="DUF1611 DOMAIN-CONTAINING PROTEIN"/>
    <property type="match status" value="1"/>
</dbReference>
<evidence type="ECO:0000259" key="1">
    <source>
        <dbReference type="Pfam" id="PF07755"/>
    </source>
</evidence>
<dbReference type="Pfam" id="PF07755">
    <property type="entry name" value="DUF1611"/>
    <property type="match status" value="1"/>
</dbReference>
<dbReference type="Gene3D" id="3.40.50.300">
    <property type="entry name" value="P-loop containing nucleotide triphosphate hydrolases"/>
    <property type="match status" value="1"/>
</dbReference>
<dbReference type="Gene3D" id="3.40.50.720">
    <property type="entry name" value="NAD(P)-binding Rossmann-like Domain"/>
    <property type="match status" value="1"/>
</dbReference>
<dbReference type="InterPro" id="IPR035086">
    <property type="entry name" value="DgcN-like_C"/>
</dbReference>